<evidence type="ECO:0000256" key="2">
    <source>
        <dbReference type="SAM" id="MobiDB-lite"/>
    </source>
</evidence>
<dbReference type="OrthoDB" id="19232at2759"/>
<feature type="compositionally biased region" description="Low complexity" evidence="2">
    <location>
        <begin position="996"/>
        <end position="1013"/>
    </location>
</feature>
<evidence type="ECO:0000313" key="3">
    <source>
        <dbReference type="EMBL" id="EXJ81186.1"/>
    </source>
</evidence>
<evidence type="ECO:0000256" key="1">
    <source>
        <dbReference type="ARBA" id="ARBA00010216"/>
    </source>
</evidence>
<dbReference type="SUPFAM" id="SSF48371">
    <property type="entry name" value="ARM repeat"/>
    <property type="match status" value="1"/>
</dbReference>
<sequence length="1197" mass="130213">MSSLLHPIHSAGQKCRPKHQVLVLKCYPKYQKTVQEVKPNSSELSYLLYYASTRRHKLQKVGTFLEKKNASDVWKGRLGNVQVTLQILSAIIEKAPRDLSLYSRSVLTILDSILRSKDVNMVEETIPTFEAYCKHVDAAAFNADQQRAQQYLSILQLYASYAAKSRPVDRKAGDSIPLSLRWRTIGLRAIRAVVASEALATESPRQLSLVVPVILENMSLDKENILATLQQRATTSEKLDDELARRRRTSLTTVATVDTADGDPATAVETTAGADKVAEEEVRALALRCLKQIFSVGLGSTTGQTRLATALTLKFIASKSPPQPAPDTEGQTTWATSLFETITRWTPVQDRFIIVLTAMETLVRSPITEGSLEKQLVLASMIDWLLSSNVNLIGLSVMDVLLGLIHHILLLLQLGGSNPRVIPPERNDTIGIYREVKEAFEPGTELTETEMSRITSVSLLTASPVRQELLLRLQDCIASLSNHIYYTDQITDMLTAILARLKPSHQSDVPTSAAAVNDPVAAAKAIADSASIRDDPNTPTFFSFHTARLTAMQVIKKILLRANSRHSTTSGAIEARSRVGVQVWEGTQWLLKDEEKPVRIAYVDALLTWLKFETNKIDMFLPRDGSRKHSQSKKSAQPPGEVNLARRAVSGASRREPKPARSSFLALLHLAIYDGILDDVEDESNILLLYLLLTKLVERLGVNAIRSGLPMILKLQETALNVEVPSTTGRVNVATVVHGYLWTITDKFDFETSAVGHEINAEVSRRKRFGVWFDKIKFPPLSIAEICKLPKVSEKAAEYDEEAVQTLKPFLSVSALVDEIAVSYDNSLLTPPASAPSSPGRVFSVPTLGFGYGYGIAPALKPSKEARVPAKVKDEMKVSWSRDACIAAIEKESATSLTGSRTGASSLPRNHLSINGLRKQGSASGQESPVTANGHTTPPFGLVSGLGSLTRVRRPSANGSPAREPTTSSRDSTMRVSDLKRVLSGHVGVRPRSPLRRAAAGSRTSTTSSGTSSMVSWDEADDRSSSVLDFRSRNTRPQTSESNQARASAGTENTDNEKTDPPGVTAYHQVTTDIPPVPKIPSALNLPGTWPRDASPARPAGRAAAKTSSAGLEDGGSPQSQETTSSARSPLSGQEKHDRRNSRPTSRRSLAAASYSTREKFDMDSLLAGILSGAVAGAGAGETDKENSGSRLIRPPY</sequence>
<organism evidence="3 4">
    <name type="scientific">Capronia epimyces CBS 606.96</name>
    <dbReference type="NCBI Taxonomy" id="1182542"/>
    <lineage>
        <taxon>Eukaryota</taxon>
        <taxon>Fungi</taxon>
        <taxon>Dikarya</taxon>
        <taxon>Ascomycota</taxon>
        <taxon>Pezizomycotina</taxon>
        <taxon>Eurotiomycetes</taxon>
        <taxon>Chaetothyriomycetidae</taxon>
        <taxon>Chaetothyriales</taxon>
        <taxon>Herpotrichiellaceae</taxon>
        <taxon>Capronia</taxon>
    </lineage>
</organism>
<evidence type="ECO:0008006" key="5">
    <source>
        <dbReference type="Google" id="ProtNLM"/>
    </source>
</evidence>
<dbReference type="PANTHER" id="PTHR47766:SF1">
    <property type="entry name" value="PROTEIN EFR3"/>
    <property type="match status" value="1"/>
</dbReference>
<dbReference type="Proteomes" id="UP000019478">
    <property type="component" value="Unassembled WGS sequence"/>
</dbReference>
<feature type="region of interest" description="Disordered" evidence="2">
    <location>
        <begin position="896"/>
        <end position="1158"/>
    </location>
</feature>
<feature type="compositionally biased region" description="Polar residues" evidence="2">
    <location>
        <begin position="1117"/>
        <end position="1132"/>
    </location>
</feature>
<dbReference type="HOGENOM" id="CLU_003271_0_0_1"/>
<dbReference type="Pfam" id="PF21072">
    <property type="entry name" value="EFR3"/>
    <property type="match status" value="2"/>
</dbReference>
<feature type="compositionally biased region" description="Polar residues" evidence="2">
    <location>
        <begin position="896"/>
        <end position="908"/>
    </location>
</feature>
<dbReference type="InterPro" id="IPR049150">
    <property type="entry name" value="EFR3_HEAT-like_rpt"/>
</dbReference>
<dbReference type="EMBL" id="AMGY01000006">
    <property type="protein sequence ID" value="EXJ81186.1"/>
    <property type="molecule type" value="Genomic_DNA"/>
</dbReference>
<name>W9XW03_9EURO</name>
<feature type="compositionally biased region" description="Polar residues" evidence="2">
    <location>
        <begin position="965"/>
        <end position="975"/>
    </location>
</feature>
<dbReference type="GeneID" id="19171574"/>
<gene>
    <name evidence="3" type="ORF">A1O3_07476</name>
</gene>
<dbReference type="GO" id="GO:0005886">
    <property type="term" value="C:plasma membrane"/>
    <property type="evidence" value="ECO:0007669"/>
    <property type="project" value="TreeGrafter"/>
</dbReference>
<reference evidence="3 4" key="1">
    <citation type="submission" date="2013-03" db="EMBL/GenBank/DDBJ databases">
        <title>The Genome Sequence of Capronia epimyces CBS 606.96.</title>
        <authorList>
            <consortium name="The Broad Institute Genomics Platform"/>
            <person name="Cuomo C."/>
            <person name="de Hoog S."/>
            <person name="Gorbushina A."/>
            <person name="Walker B."/>
            <person name="Young S.K."/>
            <person name="Zeng Q."/>
            <person name="Gargeya S."/>
            <person name="Fitzgerald M."/>
            <person name="Haas B."/>
            <person name="Abouelleil A."/>
            <person name="Allen A.W."/>
            <person name="Alvarado L."/>
            <person name="Arachchi H.M."/>
            <person name="Berlin A.M."/>
            <person name="Chapman S.B."/>
            <person name="Gainer-Dewar J."/>
            <person name="Goldberg J."/>
            <person name="Griggs A."/>
            <person name="Gujja S."/>
            <person name="Hansen M."/>
            <person name="Howarth C."/>
            <person name="Imamovic A."/>
            <person name="Ireland A."/>
            <person name="Larimer J."/>
            <person name="McCowan C."/>
            <person name="Murphy C."/>
            <person name="Pearson M."/>
            <person name="Poon T.W."/>
            <person name="Priest M."/>
            <person name="Roberts A."/>
            <person name="Saif S."/>
            <person name="Shea T."/>
            <person name="Sisk P."/>
            <person name="Sykes S."/>
            <person name="Wortman J."/>
            <person name="Nusbaum C."/>
            <person name="Birren B."/>
        </authorList>
    </citation>
    <scope>NUCLEOTIDE SEQUENCE [LARGE SCALE GENOMIC DNA]</scope>
    <source>
        <strain evidence="3 4">CBS 606.96</strain>
    </source>
</reference>
<dbReference type="eggNOG" id="KOG1877">
    <property type="taxonomic scope" value="Eukaryota"/>
</dbReference>
<feature type="region of interest" description="Disordered" evidence="2">
    <location>
        <begin position="623"/>
        <end position="656"/>
    </location>
</feature>
<keyword evidence="4" id="KW-1185">Reference proteome</keyword>
<accession>W9XW03</accession>
<dbReference type="InterPro" id="IPR016024">
    <property type="entry name" value="ARM-type_fold"/>
</dbReference>
<feature type="compositionally biased region" description="Polar residues" evidence="2">
    <location>
        <begin position="1035"/>
        <end position="1053"/>
    </location>
</feature>
<feature type="compositionally biased region" description="Low complexity" evidence="2">
    <location>
        <begin position="1091"/>
        <end position="1105"/>
    </location>
</feature>
<comment type="caution">
    <text evidence="3">The sequence shown here is derived from an EMBL/GenBank/DDBJ whole genome shotgun (WGS) entry which is preliminary data.</text>
</comment>
<dbReference type="GO" id="GO:0072659">
    <property type="term" value="P:protein localization to plasma membrane"/>
    <property type="evidence" value="ECO:0007669"/>
    <property type="project" value="InterPro"/>
</dbReference>
<feature type="compositionally biased region" description="Polar residues" evidence="2">
    <location>
        <begin position="921"/>
        <end position="936"/>
    </location>
</feature>
<dbReference type="RefSeq" id="XP_007735774.1">
    <property type="nucleotide sequence ID" value="XM_007737584.1"/>
</dbReference>
<dbReference type="STRING" id="1182542.W9XW03"/>
<comment type="similarity">
    <text evidence="1">Belongs to the EFR3 family.</text>
</comment>
<feature type="region of interest" description="Disordered" evidence="2">
    <location>
        <begin position="1176"/>
        <end position="1197"/>
    </location>
</feature>
<dbReference type="InterPro" id="IPR039786">
    <property type="entry name" value="EFR3"/>
</dbReference>
<dbReference type="PANTHER" id="PTHR47766">
    <property type="entry name" value="PROTEIN EFR3"/>
    <property type="match status" value="1"/>
</dbReference>
<evidence type="ECO:0000313" key="4">
    <source>
        <dbReference type="Proteomes" id="UP000019478"/>
    </source>
</evidence>
<proteinExistence type="inferred from homology"/>
<protein>
    <recommendedName>
        <fullName evidence="5">Protein EFR3</fullName>
    </recommendedName>
</protein>
<dbReference type="AlphaFoldDB" id="W9XW03"/>